<dbReference type="InterPro" id="IPR027417">
    <property type="entry name" value="P-loop_NTPase"/>
</dbReference>
<accession>A0A7I7WKQ2</accession>
<gene>
    <name evidence="11" type="ORF">MGAD_07430</name>
</gene>
<feature type="transmembrane region" description="Helical" evidence="8">
    <location>
        <begin position="330"/>
        <end position="350"/>
    </location>
</feature>
<evidence type="ECO:0000256" key="2">
    <source>
        <dbReference type="ARBA" id="ARBA00022448"/>
    </source>
</evidence>
<dbReference type="GO" id="GO:0016887">
    <property type="term" value="F:ATP hydrolysis activity"/>
    <property type="evidence" value="ECO:0007669"/>
    <property type="project" value="InterPro"/>
</dbReference>
<sequence length="638" mass="71504">MFVPTMDWGNELLTSLQWVGQAWLIAAVATLLICVLIAKYTVWGRQFWRITGDYFKGPDSVKVWLWLAVILLSVMVGVRLTVLFSFQGNDMMTALQAVAGGLATGNDEVKNSGRDGFYMSMIVFSVLAFLHVARIMLDLFITQRFMLAWRRWLTDRMTGDWLDGKAYYRGRFIDDTIDNPDQRIQYDIDIFTAGVGGLPNTPGNTSTSTLLFGGVNAIASMISFTAILWNLSGTLTLPFVNYELPKAMFFILIAYVLFASAIAFWVGRPIIWLSFRNEKFNAAFRYALVRLRDASEAVAFYRGEAAERTGLRKLFAPIVANYKRWINRMLGFYGWNLSMSQIIVVPPYLFQFPRFFAGEITLGAMTQTASAFGAIEDGLSFFRNAYDAFAGYRASIIRLDGLLTANEEGRALPEITTTPCRDGTVELKDIEVRTPDGKQLLKPLGLRLEVGDTLAVKGESGSGKTTLLRSLAELWPFTTGTLTRPCGPNETMFLSQMPYVPLGNLRAVVSYPSEEGDIDDPTLKRTLEQVALPHLVDRLDEVEDWAKVLSPGEQQRIAFARILLTRPMAVFLDESTSALDEGLEYLLYTLIRTELPDTILVSVSHRKALEQHHTHELELLGEGEWRFGRVGGEEPAPV</sequence>
<dbReference type="AlphaFoldDB" id="A0A7I7WKQ2"/>
<keyword evidence="6 8" id="KW-1133">Transmembrane helix</keyword>
<dbReference type="GO" id="GO:0005524">
    <property type="term" value="F:ATP binding"/>
    <property type="evidence" value="ECO:0007669"/>
    <property type="project" value="UniProtKB-KW"/>
</dbReference>
<protein>
    <submittedName>
        <fullName evidence="11">ABC transporter permease</fullName>
    </submittedName>
</protein>
<dbReference type="PANTHER" id="PTHR11384">
    <property type="entry name" value="ATP-BINDING CASSETTE, SUB-FAMILY D MEMBER"/>
    <property type="match status" value="1"/>
</dbReference>
<dbReference type="InterPro" id="IPR036640">
    <property type="entry name" value="ABC1_TM_sf"/>
</dbReference>
<evidence type="ECO:0000313" key="12">
    <source>
        <dbReference type="Proteomes" id="UP000466187"/>
    </source>
</evidence>
<feature type="domain" description="ABC transmembrane type-1" evidence="10">
    <location>
        <begin position="208"/>
        <end position="391"/>
    </location>
</feature>
<dbReference type="EMBL" id="AP022608">
    <property type="protein sequence ID" value="BBZ16408.1"/>
    <property type="molecule type" value="Genomic_DNA"/>
</dbReference>
<dbReference type="InterPro" id="IPR050835">
    <property type="entry name" value="ABC_transporter_sub-D"/>
</dbReference>
<keyword evidence="7 8" id="KW-0472">Membrane</keyword>
<feature type="transmembrane region" description="Helical" evidence="8">
    <location>
        <begin position="63"/>
        <end position="86"/>
    </location>
</feature>
<dbReference type="InterPro" id="IPR017871">
    <property type="entry name" value="ABC_transporter-like_CS"/>
</dbReference>
<dbReference type="Gene3D" id="1.20.1560.10">
    <property type="entry name" value="ABC transporter type 1, transmembrane domain"/>
    <property type="match status" value="1"/>
</dbReference>
<proteinExistence type="predicted"/>
<feature type="transmembrane region" description="Helical" evidence="8">
    <location>
        <begin position="249"/>
        <end position="267"/>
    </location>
</feature>
<comment type="subcellular location">
    <subcellularLocation>
        <location evidence="1">Cell membrane</location>
        <topology evidence="1">Multi-pass membrane protein</topology>
    </subcellularLocation>
</comment>
<name>A0A7I7WKQ2_MYCGU</name>
<dbReference type="SUPFAM" id="SSF52540">
    <property type="entry name" value="P-loop containing nucleoside triphosphate hydrolases"/>
    <property type="match status" value="1"/>
</dbReference>
<dbReference type="Proteomes" id="UP000466187">
    <property type="component" value="Chromosome"/>
</dbReference>
<dbReference type="Pfam" id="PF00005">
    <property type="entry name" value="ABC_tran"/>
    <property type="match status" value="1"/>
</dbReference>
<feature type="transmembrane region" description="Helical" evidence="8">
    <location>
        <begin position="20"/>
        <end position="42"/>
    </location>
</feature>
<keyword evidence="4" id="KW-0547">Nucleotide-binding</keyword>
<evidence type="ECO:0000256" key="5">
    <source>
        <dbReference type="ARBA" id="ARBA00022840"/>
    </source>
</evidence>
<dbReference type="Pfam" id="PF06472">
    <property type="entry name" value="ABC_membrane_2"/>
    <property type="match status" value="1"/>
</dbReference>
<dbReference type="SMART" id="SM00382">
    <property type="entry name" value="AAA"/>
    <property type="match status" value="1"/>
</dbReference>
<dbReference type="GO" id="GO:0005886">
    <property type="term" value="C:plasma membrane"/>
    <property type="evidence" value="ECO:0007669"/>
    <property type="project" value="UniProtKB-SubCell"/>
</dbReference>
<feature type="transmembrane region" description="Helical" evidence="8">
    <location>
        <begin position="210"/>
        <end position="229"/>
    </location>
</feature>
<organism evidence="11 12">
    <name type="scientific">Mycolicibacterium gadium</name>
    <name type="common">Mycobacterium gadium</name>
    <dbReference type="NCBI Taxonomy" id="1794"/>
    <lineage>
        <taxon>Bacteria</taxon>
        <taxon>Bacillati</taxon>
        <taxon>Actinomycetota</taxon>
        <taxon>Actinomycetes</taxon>
        <taxon>Mycobacteriales</taxon>
        <taxon>Mycobacteriaceae</taxon>
        <taxon>Mycolicibacterium</taxon>
    </lineage>
</organism>
<dbReference type="PROSITE" id="PS50893">
    <property type="entry name" value="ABC_TRANSPORTER_2"/>
    <property type="match status" value="1"/>
</dbReference>
<feature type="domain" description="ABC transporter" evidence="9">
    <location>
        <begin position="425"/>
        <end position="638"/>
    </location>
</feature>
<dbReference type="RefSeq" id="WP_163690368.1">
    <property type="nucleotide sequence ID" value="NZ_AP022608.1"/>
</dbReference>
<dbReference type="KEGG" id="mgad:MGAD_07430"/>
<evidence type="ECO:0000259" key="10">
    <source>
        <dbReference type="PROSITE" id="PS50929"/>
    </source>
</evidence>
<dbReference type="PROSITE" id="PS50929">
    <property type="entry name" value="ABC_TM1F"/>
    <property type="match status" value="1"/>
</dbReference>
<evidence type="ECO:0000256" key="8">
    <source>
        <dbReference type="SAM" id="Phobius"/>
    </source>
</evidence>
<evidence type="ECO:0000256" key="7">
    <source>
        <dbReference type="ARBA" id="ARBA00023136"/>
    </source>
</evidence>
<keyword evidence="3 8" id="KW-0812">Transmembrane</keyword>
<dbReference type="InterPro" id="IPR003439">
    <property type="entry name" value="ABC_transporter-like_ATP-bd"/>
</dbReference>
<feature type="transmembrane region" description="Helical" evidence="8">
    <location>
        <begin position="117"/>
        <end position="141"/>
    </location>
</feature>
<keyword evidence="2" id="KW-0813">Transport</keyword>
<dbReference type="InterPro" id="IPR011527">
    <property type="entry name" value="ABC1_TM_dom"/>
</dbReference>
<dbReference type="PROSITE" id="PS00211">
    <property type="entry name" value="ABC_TRANSPORTER_1"/>
    <property type="match status" value="1"/>
</dbReference>
<evidence type="ECO:0000256" key="4">
    <source>
        <dbReference type="ARBA" id="ARBA00022741"/>
    </source>
</evidence>
<reference evidence="11 12" key="1">
    <citation type="journal article" date="2019" name="Emerg. Microbes Infect.">
        <title>Comprehensive subspecies identification of 175 nontuberculous mycobacteria species based on 7547 genomic profiles.</title>
        <authorList>
            <person name="Matsumoto Y."/>
            <person name="Kinjo T."/>
            <person name="Motooka D."/>
            <person name="Nabeya D."/>
            <person name="Jung N."/>
            <person name="Uechi K."/>
            <person name="Horii T."/>
            <person name="Iida T."/>
            <person name="Fujita J."/>
            <person name="Nakamura S."/>
        </authorList>
    </citation>
    <scope>NUCLEOTIDE SEQUENCE [LARGE SCALE GENOMIC DNA]</scope>
    <source>
        <strain evidence="11 12">JCM 12688</strain>
    </source>
</reference>
<evidence type="ECO:0000256" key="1">
    <source>
        <dbReference type="ARBA" id="ARBA00004651"/>
    </source>
</evidence>
<dbReference type="GO" id="GO:0140359">
    <property type="term" value="F:ABC-type transporter activity"/>
    <property type="evidence" value="ECO:0007669"/>
    <property type="project" value="InterPro"/>
</dbReference>
<dbReference type="Gene3D" id="3.40.50.300">
    <property type="entry name" value="P-loop containing nucleotide triphosphate hydrolases"/>
    <property type="match status" value="1"/>
</dbReference>
<dbReference type="CDD" id="cd03223">
    <property type="entry name" value="ABCD_peroxisomal_ALDP"/>
    <property type="match status" value="1"/>
</dbReference>
<dbReference type="InterPro" id="IPR003593">
    <property type="entry name" value="AAA+_ATPase"/>
</dbReference>
<dbReference type="SUPFAM" id="SSF90123">
    <property type="entry name" value="ABC transporter transmembrane region"/>
    <property type="match status" value="1"/>
</dbReference>
<evidence type="ECO:0000259" key="9">
    <source>
        <dbReference type="PROSITE" id="PS50893"/>
    </source>
</evidence>
<dbReference type="PANTHER" id="PTHR11384:SF59">
    <property type="entry name" value="LYSOSOMAL COBALAMIN TRANSPORTER ABCD4"/>
    <property type="match status" value="1"/>
</dbReference>
<keyword evidence="5" id="KW-0067">ATP-binding</keyword>
<evidence type="ECO:0000313" key="11">
    <source>
        <dbReference type="EMBL" id="BBZ16408.1"/>
    </source>
</evidence>
<evidence type="ECO:0000256" key="6">
    <source>
        <dbReference type="ARBA" id="ARBA00022989"/>
    </source>
</evidence>
<evidence type="ECO:0000256" key="3">
    <source>
        <dbReference type="ARBA" id="ARBA00022692"/>
    </source>
</evidence>